<proteinExistence type="predicted"/>
<dbReference type="InterPro" id="IPR041625">
    <property type="entry name" value="Beta-mannosidase_Ig"/>
</dbReference>
<reference evidence="3" key="1">
    <citation type="submission" date="2016-11" db="UniProtKB">
        <authorList>
            <consortium name="WormBaseParasite"/>
        </authorList>
    </citation>
    <scope>IDENTIFICATION</scope>
</reference>
<protein>
    <submittedName>
        <fullName evidence="3">Beta-mannosidase</fullName>
    </submittedName>
</protein>
<dbReference type="InterPro" id="IPR013783">
    <property type="entry name" value="Ig-like_fold"/>
</dbReference>
<feature type="domain" description="Beta-mannosidase Ig-fold" evidence="1">
    <location>
        <begin position="29"/>
        <end position="103"/>
    </location>
</feature>
<dbReference type="Pfam" id="PF17753">
    <property type="entry name" value="Ig_mannosidase"/>
    <property type="match status" value="1"/>
</dbReference>
<name>A0A1I7STT8_BURXY</name>
<organism evidence="2 3">
    <name type="scientific">Bursaphelenchus xylophilus</name>
    <name type="common">Pinewood nematode worm</name>
    <name type="synonym">Aphelenchoides xylophilus</name>
    <dbReference type="NCBI Taxonomy" id="6326"/>
    <lineage>
        <taxon>Eukaryota</taxon>
        <taxon>Metazoa</taxon>
        <taxon>Ecdysozoa</taxon>
        <taxon>Nematoda</taxon>
        <taxon>Chromadorea</taxon>
        <taxon>Rhabditida</taxon>
        <taxon>Tylenchina</taxon>
        <taxon>Tylenchomorpha</taxon>
        <taxon>Aphelenchoidea</taxon>
        <taxon>Aphelenchoididae</taxon>
        <taxon>Bursaphelenchus</taxon>
    </lineage>
</organism>
<dbReference type="WBParaSite" id="BXY_1645800.1">
    <property type="protein sequence ID" value="BXY_1645800.1"/>
    <property type="gene ID" value="BXY_1645800"/>
</dbReference>
<accession>A0A1I7STT8</accession>
<evidence type="ECO:0000313" key="2">
    <source>
        <dbReference type="Proteomes" id="UP000095284"/>
    </source>
</evidence>
<dbReference type="Gene3D" id="2.60.40.10">
    <property type="entry name" value="Immunoglobulins"/>
    <property type="match status" value="1"/>
</dbReference>
<dbReference type="AlphaFoldDB" id="A0A1I7STT8"/>
<evidence type="ECO:0000313" key="3">
    <source>
        <dbReference type="WBParaSite" id="BXY_1645800.1"/>
    </source>
</evidence>
<dbReference type="Proteomes" id="UP000095284">
    <property type="component" value="Unplaced"/>
</dbReference>
<evidence type="ECO:0000259" key="1">
    <source>
        <dbReference type="Pfam" id="PF17753"/>
    </source>
</evidence>
<sequence>MTNNISKVSVLPPNYLSQYSIGNVDISINGIVKTTENTYKLKLRSSDVVPYVWLDLRPELLTKDIRYYFSDNGFIVLDTLVTVTLTVTAGNITEITEKDITLCWIYKCN</sequence>